<accession>A0A172TWS5</accession>
<dbReference type="KEGG" id="fla:SY85_12420"/>
<dbReference type="AlphaFoldDB" id="A0A172TWS5"/>
<dbReference type="NCBIfam" id="TIGR02757">
    <property type="entry name" value="TIGR02757 family protein"/>
    <property type="match status" value="1"/>
</dbReference>
<dbReference type="InterPro" id="IPR014127">
    <property type="entry name" value="CHP02757"/>
</dbReference>
<name>A0A172TWS5_9BACT</name>
<dbReference type="EMBL" id="CP011390">
    <property type="protein sequence ID" value="ANE51187.1"/>
    <property type="molecule type" value="Genomic_DNA"/>
</dbReference>
<reference evidence="2" key="1">
    <citation type="submission" date="2015-01" db="EMBL/GenBank/DDBJ databases">
        <title>Flavisolibacter sp./LCS9/ whole genome sequencing.</title>
        <authorList>
            <person name="Kim M.K."/>
            <person name="Srinivasan S."/>
            <person name="Lee J.-J."/>
        </authorList>
    </citation>
    <scope>NUCLEOTIDE SEQUENCE [LARGE SCALE GENOMIC DNA]</scope>
    <source>
        <strain evidence="2">LCS9</strain>
    </source>
</reference>
<gene>
    <name evidence="1" type="ORF">SY85_12420</name>
</gene>
<dbReference type="PATRIC" id="fig|1492898.3.peg.2675"/>
<dbReference type="Proteomes" id="UP000077177">
    <property type="component" value="Chromosome"/>
</dbReference>
<dbReference type="OrthoDB" id="9773332at2"/>
<protein>
    <recommendedName>
        <fullName evidence="3">TIGR02757 family protein</fullName>
    </recommendedName>
</protein>
<proteinExistence type="predicted"/>
<evidence type="ECO:0008006" key="3">
    <source>
        <dbReference type="Google" id="ProtNLM"/>
    </source>
</evidence>
<dbReference type="RefSeq" id="WP_066404940.1">
    <property type="nucleotide sequence ID" value="NZ_CP011390.1"/>
</dbReference>
<organism evidence="1 2">
    <name type="scientific">Flavisolibacter tropicus</name>
    <dbReference type="NCBI Taxonomy" id="1492898"/>
    <lineage>
        <taxon>Bacteria</taxon>
        <taxon>Pseudomonadati</taxon>
        <taxon>Bacteroidota</taxon>
        <taxon>Chitinophagia</taxon>
        <taxon>Chitinophagales</taxon>
        <taxon>Chitinophagaceae</taxon>
        <taxon>Flavisolibacter</taxon>
    </lineage>
</organism>
<evidence type="ECO:0000313" key="1">
    <source>
        <dbReference type="EMBL" id="ANE51187.1"/>
    </source>
</evidence>
<evidence type="ECO:0000313" key="2">
    <source>
        <dbReference type="Proteomes" id="UP000077177"/>
    </source>
</evidence>
<dbReference type="STRING" id="1492898.SY85_12420"/>
<keyword evidence="2" id="KW-1185">Reference proteome</keyword>
<dbReference type="Pfam" id="PF09674">
    <property type="entry name" value="DUF2400"/>
    <property type="match status" value="1"/>
</dbReference>
<reference evidence="1 2" key="2">
    <citation type="journal article" date="2016" name="Int. J. Syst. Evol. Microbiol.">
        <title>Flavisolibacter tropicus sp. nov., isolated from tropical soil.</title>
        <authorList>
            <person name="Lee J.J."/>
            <person name="Kang M.S."/>
            <person name="Kim G.S."/>
            <person name="Lee C.S."/>
            <person name="Lim S."/>
            <person name="Lee J."/>
            <person name="Roh S.H."/>
            <person name="Kang H."/>
            <person name="Ha J.M."/>
            <person name="Bae S."/>
            <person name="Jung H.Y."/>
            <person name="Kim M.K."/>
        </authorList>
    </citation>
    <scope>NUCLEOTIDE SEQUENCE [LARGE SCALE GENOMIC DNA]</scope>
    <source>
        <strain evidence="1 2">LCS9</strain>
    </source>
</reference>
<sequence length="254" mass="29833">MDAKLKAFLDRKVEEYNQPSFIPADPISIPHRFTKLQDKEISGFFAAIFAWGNRRIIINKTTELMQLMDDAPYQFILHHTDNDLKKLLAFKHRTFNTTDLLYCIYFFHHHYTTNTSLEQAFFPNKSINSVEAGLNHFHHYFFSLPDAPERTQKHIAAPFKKSTCKRLNMYLRWMVRKDNKGVDFGIWNHISPKELICPIDVHVARVARKLALIQRPVTDWQTALELTNHLRQMDPHDPAKYDFALFGLGVTEKF</sequence>